<dbReference type="Pfam" id="PF13424">
    <property type="entry name" value="TPR_12"/>
    <property type="match status" value="1"/>
</dbReference>
<dbReference type="InterPro" id="IPR029787">
    <property type="entry name" value="Nucleotide_cyclase"/>
</dbReference>
<protein>
    <recommendedName>
        <fullName evidence="1">Guanylate cyclase domain-containing protein</fullName>
    </recommendedName>
</protein>
<accession>A0A6J4QZ81</accession>
<dbReference type="InterPro" id="IPR027417">
    <property type="entry name" value="P-loop_NTPase"/>
</dbReference>
<dbReference type="GO" id="GO:0009190">
    <property type="term" value="P:cyclic nucleotide biosynthetic process"/>
    <property type="evidence" value="ECO:0007669"/>
    <property type="project" value="InterPro"/>
</dbReference>
<dbReference type="EMBL" id="CADCVF010000046">
    <property type="protein sequence ID" value="CAA9459680.1"/>
    <property type="molecule type" value="Genomic_DNA"/>
</dbReference>
<dbReference type="SMART" id="SM00028">
    <property type="entry name" value="TPR"/>
    <property type="match status" value="4"/>
</dbReference>
<dbReference type="GO" id="GO:0004016">
    <property type="term" value="F:adenylate cyclase activity"/>
    <property type="evidence" value="ECO:0007669"/>
    <property type="project" value="UniProtKB-ARBA"/>
</dbReference>
<dbReference type="Pfam" id="PF13176">
    <property type="entry name" value="TPR_7"/>
    <property type="match status" value="1"/>
</dbReference>
<dbReference type="SMART" id="SM00044">
    <property type="entry name" value="CYCc"/>
    <property type="match status" value="1"/>
</dbReference>
<name>A0A6J4QZ81_9ACTN</name>
<gene>
    <name evidence="2" type="ORF">AVDCRST_MAG58-2327</name>
</gene>
<sequence length="924" mass="100465">MADPPTGTVTFLFTDIEGSTKLWEKSPAGMKAALARHDTLLWEAIEGHGGFVFKTVGDAFCAAFPTAFGALESALAAQRALFSEAWGEETGALRARMALHTGATHERDGDYFGPQVNRVARLLATGHGGQVLLSSSTQELVRDQLPTNSHLRDLGEKHLKDLARPERIFQFAAPDLPSEFPPLRTLDSYANNLPLQATPLIGREREVEAACRRLRNPDTRLLTLVGPGGTGKTRLGLQVAAELVDDFEDGVYFVPIAAITDPTLVGPTIARVLGLSEGGGAQPPEELLEGYLRDRQTLLLLDNLEQVLEAAPVLEGLLSTAFGLKILATSRIPLRLYGEYEFPVPPLSLPDPASLPPLEHLTDYEAISLFVERARALRPDFSLTKKDGPAVVEICKRLDGLPLAIELAAARIKLLPPRVLLDKLSNRLKILTGGARNLPERQRTLRNAIEWSYGLLDEGEKLLFGRLGVFSGGATLEAIEAVCDVRGDLPTDVFDGASSLLDKSLLRQEEGAGGEPRFVMLETIHEFANAKLEGSGEAEAVRRAHAEYFLALAEEAERMLWGAEDAAWLERLEQEHDNMRSALAWAIEHEEATLALRVGGALRWYWYMEGYYGEGRRWLEAALGKDWSAAAAEARARALEGVGWLASGQGDLDRAQDAAKEGLKLSTEAGLGDVVAADLQNVLGEAVARQRGDYEWAAELLTESLALHRKAGDIRGVAWSLGSLANVSSDRGNYEQAKELYEEGLALSRELDGAELLGAYLTSLGYESLLEGEPERATALNEEAAALYRKRGRRGGLQHTLANLGWATLPRGDYEQAETLHKQSLRVSQDLGDKLIASESLEGLACTAGAQGEAERSAILFGAAERLREAEGYQLAPRDHSLREPYLAAARSLLDEAAWSAAREKGRSMEFEDAVVYALEGPNG</sequence>
<dbReference type="InterPro" id="IPR019734">
    <property type="entry name" value="TPR_rpt"/>
</dbReference>
<evidence type="ECO:0000313" key="2">
    <source>
        <dbReference type="EMBL" id="CAA9459680.1"/>
    </source>
</evidence>
<dbReference type="InterPro" id="IPR002182">
    <property type="entry name" value="NB-ARC"/>
</dbReference>
<organism evidence="2">
    <name type="scientific">uncultured Rubrobacteraceae bacterium</name>
    <dbReference type="NCBI Taxonomy" id="349277"/>
    <lineage>
        <taxon>Bacteria</taxon>
        <taxon>Bacillati</taxon>
        <taxon>Actinomycetota</taxon>
        <taxon>Rubrobacteria</taxon>
        <taxon>Rubrobacterales</taxon>
        <taxon>Rubrobacteraceae</taxon>
        <taxon>environmental samples</taxon>
    </lineage>
</organism>
<dbReference type="Gene3D" id="3.30.70.1230">
    <property type="entry name" value="Nucleotide cyclase"/>
    <property type="match status" value="1"/>
</dbReference>
<reference evidence="2" key="1">
    <citation type="submission" date="2020-02" db="EMBL/GenBank/DDBJ databases">
        <authorList>
            <person name="Meier V. D."/>
        </authorList>
    </citation>
    <scope>NUCLEOTIDE SEQUENCE</scope>
    <source>
        <strain evidence="2">AVDCRST_MAG58</strain>
    </source>
</reference>
<dbReference type="AlphaFoldDB" id="A0A6J4QZ81"/>
<dbReference type="InterPro" id="IPR011990">
    <property type="entry name" value="TPR-like_helical_dom_sf"/>
</dbReference>
<dbReference type="Gene3D" id="1.25.40.10">
    <property type="entry name" value="Tetratricopeptide repeat domain"/>
    <property type="match status" value="2"/>
</dbReference>
<dbReference type="SUPFAM" id="SSF48452">
    <property type="entry name" value="TPR-like"/>
    <property type="match status" value="1"/>
</dbReference>
<dbReference type="SUPFAM" id="SSF52540">
    <property type="entry name" value="P-loop containing nucleoside triphosphate hydrolases"/>
    <property type="match status" value="1"/>
</dbReference>
<dbReference type="PANTHER" id="PTHR47691:SF3">
    <property type="entry name" value="HTH-TYPE TRANSCRIPTIONAL REGULATOR RV0890C-RELATED"/>
    <property type="match status" value="1"/>
</dbReference>
<dbReference type="GO" id="GO:0035556">
    <property type="term" value="P:intracellular signal transduction"/>
    <property type="evidence" value="ECO:0007669"/>
    <property type="project" value="InterPro"/>
</dbReference>
<proteinExistence type="predicted"/>
<dbReference type="PANTHER" id="PTHR47691">
    <property type="entry name" value="REGULATOR-RELATED"/>
    <property type="match status" value="1"/>
</dbReference>
<dbReference type="CDD" id="cd07302">
    <property type="entry name" value="CHD"/>
    <property type="match status" value="1"/>
</dbReference>
<dbReference type="PRINTS" id="PR00364">
    <property type="entry name" value="DISEASERSIST"/>
</dbReference>
<feature type="domain" description="Guanylate cyclase" evidence="1">
    <location>
        <begin position="10"/>
        <end position="123"/>
    </location>
</feature>
<dbReference type="Pfam" id="PF00211">
    <property type="entry name" value="Guanylate_cyc"/>
    <property type="match status" value="1"/>
</dbReference>
<evidence type="ECO:0000259" key="1">
    <source>
        <dbReference type="PROSITE" id="PS50125"/>
    </source>
</evidence>
<dbReference type="SUPFAM" id="SSF55073">
    <property type="entry name" value="Nucleotide cyclase"/>
    <property type="match status" value="1"/>
</dbReference>
<dbReference type="GO" id="GO:0043531">
    <property type="term" value="F:ADP binding"/>
    <property type="evidence" value="ECO:0007669"/>
    <property type="project" value="InterPro"/>
</dbReference>
<dbReference type="Gene3D" id="3.40.50.300">
    <property type="entry name" value="P-loop containing nucleotide triphosphate hydrolases"/>
    <property type="match status" value="1"/>
</dbReference>
<dbReference type="Pfam" id="PF00931">
    <property type="entry name" value="NB-ARC"/>
    <property type="match status" value="1"/>
</dbReference>
<dbReference type="InterPro" id="IPR001054">
    <property type="entry name" value="A/G_cyclase"/>
</dbReference>
<dbReference type="PROSITE" id="PS50125">
    <property type="entry name" value="GUANYLATE_CYCLASE_2"/>
    <property type="match status" value="1"/>
</dbReference>